<dbReference type="AlphaFoldDB" id="A0A1C4B288"/>
<gene>
    <name evidence="1" type="ORF">GA0061081_103243</name>
</gene>
<keyword evidence="2" id="KW-1185">Reference proteome</keyword>
<dbReference type="Proteomes" id="UP000199670">
    <property type="component" value="Unassembled WGS sequence"/>
</dbReference>
<evidence type="ECO:0000313" key="2">
    <source>
        <dbReference type="Proteomes" id="UP000199670"/>
    </source>
</evidence>
<reference evidence="2" key="1">
    <citation type="submission" date="2016-08" db="EMBL/GenBank/DDBJ databases">
        <authorList>
            <person name="Varghese N."/>
            <person name="Submissions Spin"/>
        </authorList>
    </citation>
    <scope>NUCLEOTIDE SEQUENCE [LARGE SCALE GENOMIC DNA]</scope>
    <source>
        <strain evidence="2">R-53248</strain>
    </source>
</reference>
<dbReference type="STRING" id="1798182.GA0061081_103243"/>
<protein>
    <submittedName>
        <fullName evidence="1">Uncharacterized protein</fullName>
    </submittedName>
</protein>
<dbReference type="EMBL" id="FMAQ01000003">
    <property type="protein sequence ID" value="SCC00929.1"/>
    <property type="molecule type" value="Genomic_DNA"/>
</dbReference>
<organism evidence="1 2">
    <name type="scientific">Gilliamella bombicola</name>
    <dbReference type="NCBI Taxonomy" id="1798182"/>
    <lineage>
        <taxon>Bacteria</taxon>
        <taxon>Pseudomonadati</taxon>
        <taxon>Pseudomonadota</taxon>
        <taxon>Gammaproteobacteria</taxon>
        <taxon>Orbales</taxon>
        <taxon>Orbaceae</taxon>
        <taxon>Gilliamella</taxon>
    </lineage>
</organism>
<proteinExistence type="predicted"/>
<evidence type="ECO:0000313" key="1">
    <source>
        <dbReference type="EMBL" id="SCC00929.1"/>
    </source>
</evidence>
<sequence>MPITQDLQAIEGKQLIQLIEVNGTKLGLDEVLRFHAYNISPDGWTSFTAENLPSIK</sequence>
<name>A0A1C4B288_9GAMM</name>
<accession>A0A1C4B288</accession>
<dbReference type="RefSeq" id="WP_167349307.1">
    <property type="nucleotide sequence ID" value="NZ_FMAQ01000003.1"/>
</dbReference>